<proteinExistence type="predicted"/>
<keyword evidence="2" id="KW-0238">DNA-binding</keyword>
<name>A0ABY5P7P8_9LACT</name>
<evidence type="ECO:0000256" key="2">
    <source>
        <dbReference type="ARBA" id="ARBA00023125"/>
    </source>
</evidence>
<protein>
    <submittedName>
        <fullName evidence="5">MarR family transcriptional regulator</fullName>
    </submittedName>
</protein>
<organism evidence="5 6">
    <name type="scientific">Fundicoccus culcitae</name>
    <dbReference type="NCBI Taxonomy" id="2969821"/>
    <lineage>
        <taxon>Bacteria</taxon>
        <taxon>Bacillati</taxon>
        <taxon>Bacillota</taxon>
        <taxon>Bacilli</taxon>
        <taxon>Lactobacillales</taxon>
        <taxon>Aerococcaceae</taxon>
        <taxon>Fundicoccus</taxon>
    </lineage>
</organism>
<evidence type="ECO:0000259" key="4">
    <source>
        <dbReference type="PROSITE" id="PS50995"/>
    </source>
</evidence>
<dbReference type="SMART" id="SM00347">
    <property type="entry name" value="HTH_MARR"/>
    <property type="match status" value="1"/>
</dbReference>
<dbReference type="EMBL" id="CP102453">
    <property type="protein sequence ID" value="UUX34410.1"/>
    <property type="molecule type" value="Genomic_DNA"/>
</dbReference>
<evidence type="ECO:0000256" key="3">
    <source>
        <dbReference type="ARBA" id="ARBA00023163"/>
    </source>
</evidence>
<dbReference type="Proteomes" id="UP001315967">
    <property type="component" value="Chromosome"/>
</dbReference>
<dbReference type="SUPFAM" id="SSF46785">
    <property type="entry name" value="Winged helix' DNA-binding domain"/>
    <property type="match status" value="1"/>
</dbReference>
<dbReference type="PRINTS" id="PR00598">
    <property type="entry name" value="HTHMARR"/>
</dbReference>
<accession>A0ABY5P7P8</accession>
<feature type="domain" description="HTH marR-type" evidence="4">
    <location>
        <begin position="1"/>
        <end position="133"/>
    </location>
</feature>
<dbReference type="InterPro" id="IPR000835">
    <property type="entry name" value="HTH_MarR-typ"/>
</dbReference>
<dbReference type="RefSeq" id="WP_313793913.1">
    <property type="nucleotide sequence ID" value="NZ_CP102453.1"/>
</dbReference>
<dbReference type="InterPro" id="IPR036388">
    <property type="entry name" value="WH-like_DNA-bd_sf"/>
</dbReference>
<evidence type="ECO:0000256" key="1">
    <source>
        <dbReference type="ARBA" id="ARBA00023015"/>
    </source>
</evidence>
<keyword evidence="3" id="KW-0804">Transcription</keyword>
<dbReference type="PANTHER" id="PTHR42756">
    <property type="entry name" value="TRANSCRIPTIONAL REGULATOR, MARR"/>
    <property type="match status" value="1"/>
</dbReference>
<sequence length="146" mass="17029">MQSFMRMVNRTARLSHLYREAKFKSLRLKGMHHSYINNICRYPGISQESLAQKIIVNKSNVARQLNYLEKVGYIYREVSTVDARERLVYPTAKAFDVLPFITTTLKEWNDLVMSGLSEEEQRYLIKMMEKVFNNATAGVEQLEVGE</sequence>
<dbReference type="PROSITE" id="PS50995">
    <property type="entry name" value="HTH_MARR_2"/>
    <property type="match status" value="1"/>
</dbReference>
<dbReference type="Pfam" id="PF12802">
    <property type="entry name" value="MarR_2"/>
    <property type="match status" value="1"/>
</dbReference>
<evidence type="ECO:0000313" key="5">
    <source>
        <dbReference type="EMBL" id="UUX34410.1"/>
    </source>
</evidence>
<keyword evidence="6" id="KW-1185">Reference proteome</keyword>
<dbReference type="InterPro" id="IPR036390">
    <property type="entry name" value="WH_DNA-bd_sf"/>
</dbReference>
<dbReference type="Gene3D" id="1.10.10.10">
    <property type="entry name" value="Winged helix-like DNA-binding domain superfamily/Winged helix DNA-binding domain"/>
    <property type="match status" value="1"/>
</dbReference>
<dbReference type="PANTHER" id="PTHR42756:SF2">
    <property type="entry name" value="MARR FAMILY REGULATORY PROTEIN"/>
    <property type="match status" value="1"/>
</dbReference>
<gene>
    <name evidence="5" type="ORF">NRE15_01820</name>
</gene>
<keyword evidence="1" id="KW-0805">Transcription regulation</keyword>
<evidence type="ECO:0000313" key="6">
    <source>
        <dbReference type="Proteomes" id="UP001315967"/>
    </source>
</evidence>
<reference evidence="5 6" key="1">
    <citation type="submission" date="2022-08" db="EMBL/GenBank/DDBJ databases">
        <title>Aerococcaceae sp. nov isolated from spoiled eye mask.</title>
        <authorList>
            <person name="Zhou G."/>
            <person name="Xie X.-B."/>
            <person name="Shi Q.-S."/>
            <person name="Wang Y.-S."/>
            <person name="Wen X."/>
            <person name="Peng H."/>
            <person name="Yang X.-J."/>
            <person name="Tao H.-B."/>
            <person name="Huang X.-M."/>
        </authorList>
    </citation>
    <scope>NUCLEOTIDE SEQUENCE [LARGE SCALE GENOMIC DNA]</scope>
    <source>
        <strain evidence="6">DM20194951</strain>
    </source>
</reference>